<evidence type="ECO:0000256" key="2">
    <source>
        <dbReference type="ARBA" id="ARBA00022692"/>
    </source>
</evidence>
<dbReference type="Proteomes" id="UP000092213">
    <property type="component" value="Chromosome"/>
</dbReference>
<evidence type="ECO:0000313" key="8">
    <source>
        <dbReference type="EMBL" id="ANN74580.1"/>
    </source>
</evidence>
<dbReference type="AlphaFoldDB" id="A0A193G407"/>
<feature type="transmembrane region" description="Helical" evidence="5">
    <location>
        <begin position="229"/>
        <end position="248"/>
    </location>
</feature>
<dbReference type="InterPro" id="IPR036259">
    <property type="entry name" value="MFS_trans_sf"/>
</dbReference>
<dbReference type="GO" id="GO:0016020">
    <property type="term" value="C:membrane"/>
    <property type="evidence" value="ECO:0007669"/>
    <property type="project" value="UniProtKB-SubCell"/>
</dbReference>
<comment type="subcellular location">
    <subcellularLocation>
        <location evidence="1">Membrane</location>
        <topology evidence="1">Multi-pass membrane protein</topology>
    </subcellularLocation>
</comment>
<dbReference type="InterPro" id="IPR011701">
    <property type="entry name" value="MFS"/>
</dbReference>
<dbReference type="STRING" id="463025.BAU08_05270"/>
<dbReference type="InterPro" id="IPR052528">
    <property type="entry name" value="Sugar_transport-like"/>
</dbReference>
<feature type="transmembrane region" description="Helical" evidence="5">
    <location>
        <begin position="199"/>
        <end position="223"/>
    </location>
</feature>
<feature type="transmembrane region" description="Helical" evidence="5">
    <location>
        <begin position="116"/>
        <end position="138"/>
    </location>
</feature>
<feature type="transmembrane region" description="Helical" evidence="5">
    <location>
        <begin position="59"/>
        <end position="76"/>
    </location>
</feature>
<organism evidence="8 10">
    <name type="scientific">Bordetella bronchialis</name>
    <dbReference type="NCBI Taxonomy" id="463025"/>
    <lineage>
        <taxon>Bacteria</taxon>
        <taxon>Pseudomonadati</taxon>
        <taxon>Pseudomonadota</taxon>
        <taxon>Betaproteobacteria</taxon>
        <taxon>Burkholderiales</taxon>
        <taxon>Alcaligenaceae</taxon>
        <taxon>Bordetella</taxon>
    </lineage>
</organism>
<dbReference type="InterPro" id="IPR001958">
    <property type="entry name" value="Tet-R_TetA/multi-R_MdtG-like"/>
</dbReference>
<evidence type="ECO:0000313" key="9">
    <source>
        <dbReference type="Proteomes" id="UP000091897"/>
    </source>
</evidence>
<keyword evidence="9" id="KW-1185">Reference proteome</keyword>
<feature type="transmembrane region" description="Helical" evidence="5">
    <location>
        <begin position="12"/>
        <end position="38"/>
    </location>
</feature>
<dbReference type="InterPro" id="IPR020846">
    <property type="entry name" value="MFS_dom"/>
</dbReference>
<dbReference type="PANTHER" id="PTHR23526">
    <property type="entry name" value="INTEGRAL MEMBRANE TRANSPORT PROTEIN-RELATED"/>
    <property type="match status" value="1"/>
</dbReference>
<dbReference type="EMBL" id="CP016170">
    <property type="protein sequence ID" value="ANN69434.1"/>
    <property type="molecule type" value="Genomic_DNA"/>
</dbReference>
<keyword evidence="3 5" id="KW-1133">Transmembrane helix</keyword>
<evidence type="ECO:0000313" key="7">
    <source>
        <dbReference type="EMBL" id="ANN69434.1"/>
    </source>
</evidence>
<evidence type="ECO:0000313" key="10">
    <source>
        <dbReference type="Proteomes" id="UP000092213"/>
    </source>
</evidence>
<dbReference type="PRINTS" id="PR01035">
    <property type="entry name" value="TCRTETA"/>
</dbReference>
<dbReference type="Proteomes" id="UP000091897">
    <property type="component" value="Chromosome"/>
</dbReference>
<dbReference type="Gene3D" id="1.20.1250.20">
    <property type="entry name" value="MFS general substrate transporter like domains"/>
    <property type="match status" value="1"/>
</dbReference>
<evidence type="ECO:0000256" key="4">
    <source>
        <dbReference type="ARBA" id="ARBA00023136"/>
    </source>
</evidence>
<evidence type="ECO:0000256" key="3">
    <source>
        <dbReference type="ARBA" id="ARBA00022989"/>
    </source>
</evidence>
<keyword evidence="4 5" id="KW-0472">Membrane</keyword>
<reference evidence="9 10" key="1">
    <citation type="submission" date="2016-06" db="EMBL/GenBank/DDBJ databases">
        <title>Complete genome sequences of Bordetella bronchialis and Bordetella flabilis.</title>
        <authorList>
            <person name="LiPuma J.J."/>
            <person name="Spilker T."/>
        </authorList>
    </citation>
    <scope>NUCLEOTIDE SEQUENCE [LARGE SCALE GENOMIC DNA]</scope>
    <source>
        <strain evidence="8 10">AU17976</strain>
        <strain evidence="7 9">AU3182</strain>
    </source>
</reference>
<gene>
    <name evidence="7" type="ORF">BAU06_05300</name>
    <name evidence="8" type="ORF">BAU08_05270</name>
</gene>
<dbReference type="KEGG" id="bbro:BAU06_05300"/>
<feature type="transmembrane region" description="Helical" evidence="5">
    <location>
        <begin position="82"/>
        <end position="104"/>
    </location>
</feature>
<feature type="transmembrane region" description="Helical" evidence="5">
    <location>
        <begin position="331"/>
        <end position="354"/>
    </location>
</feature>
<dbReference type="PROSITE" id="PS50850">
    <property type="entry name" value="MFS"/>
    <property type="match status" value="1"/>
</dbReference>
<dbReference type="SUPFAM" id="SSF103473">
    <property type="entry name" value="MFS general substrate transporter"/>
    <property type="match status" value="1"/>
</dbReference>
<accession>A0A193G407</accession>
<proteinExistence type="predicted"/>
<protein>
    <submittedName>
        <fullName evidence="8">MFS transporter</fullName>
    </submittedName>
</protein>
<dbReference type="PANTHER" id="PTHR23526:SF4">
    <property type="entry name" value="INTEGRAL MEMBRANE TRANSPORT PROTEIN"/>
    <property type="match status" value="1"/>
</dbReference>
<dbReference type="EMBL" id="CP016171">
    <property type="protein sequence ID" value="ANN74580.1"/>
    <property type="molecule type" value="Genomic_DNA"/>
</dbReference>
<evidence type="ECO:0000256" key="5">
    <source>
        <dbReference type="SAM" id="Phobius"/>
    </source>
</evidence>
<sequence>MLNHVALTGGRVTVSLSALHIGLSTFTVGVLIAVFAVLPMLFSVKAGRWVDRVGIRRPMFIGTGLLALGTLVPAIASTRISLLLASCCVGIGFMLHQVASQNVLGQVHPAERLRNFSWMSLALAASGFCGPLVGGFAIDHMGSAAAFALLAAGPLGAATGLYRLRRHLPRQRHRRGEEPVAAPRRVTELIALPPLRRILFVNTILSGAWDSHLFIVPLFGVAIGLSATTIGIVLASFSAATFIIRLALPLIQRRVRSWTLIRVAMGTAAADFMIYPFFTDVAVLIGLSFALGLALGSSQPSILALLHQHSPPGRAAESVGLRMALINGSQVSLPLTFGALGAVIGIAPLFWAYALTLAAAGWLNRAPPAGSDGNG</sequence>
<evidence type="ECO:0000259" key="6">
    <source>
        <dbReference type="PROSITE" id="PS50850"/>
    </source>
</evidence>
<keyword evidence="2 5" id="KW-0812">Transmembrane</keyword>
<feature type="transmembrane region" description="Helical" evidence="5">
    <location>
        <begin position="144"/>
        <end position="164"/>
    </location>
</feature>
<dbReference type="GO" id="GO:0022857">
    <property type="term" value="F:transmembrane transporter activity"/>
    <property type="evidence" value="ECO:0007669"/>
    <property type="project" value="InterPro"/>
</dbReference>
<name>A0A193G407_9BORD</name>
<feature type="domain" description="Major facilitator superfamily (MFS) profile" evidence="6">
    <location>
        <begin position="1"/>
        <end position="375"/>
    </location>
</feature>
<dbReference type="OrthoDB" id="4822895at2"/>
<evidence type="ECO:0000256" key="1">
    <source>
        <dbReference type="ARBA" id="ARBA00004141"/>
    </source>
</evidence>
<dbReference type="Pfam" id="PF07690">
    <property type="entry name" value="MFS_1"/>
    <property type="match status" value="1"/>
</dbReference>